<sequence length="30" mass="3436">LSHPLGPDVEDAKDLLEEILEANREYVKLE</sequence>
<evidence type="ECO:0000313" key="2">
    <source>
        <dbReference type="Proteomes" id="UP000058636"/>
    </source>
</evidence>
<organism evidence="1 2">
    <name type="scientific">Thermotoga petrophila</name>
    <dbReference type="NCBI Taxonomy" id="93929"/>
    <lineage>
        <taxon>Bacteria</taxon>
        <taxon>Thermotogati</taxon>
        <taxon>Thermotogota</taxon>
        <taxon>Thermotogae</taxon>
        <taxon>Thermotogales</taxon>
        <taxon>Thermotogaceae</taxon>
        <taxon>Thermotoga</taxon>
    </lineage>
</organism>
<protein>
    <submittedName>
        <fullName evidence="1">6-phospho-beta-glucosidase BglT</fullName>
    </submittedName>
</protein>
<dbReference type="Proteomes" id="UP000058636">
    <property type="component" value="Unassembled WGS sequence"/>
</dbReference>
<gene>
    <name evidence="1" type="ORF">XD57_1676</name>
</gene>
<accession>A0A124FFQ7</accession>
<dbReference type="AlphaFoldDB" id="A0A124FFQ7"/>
<dbReference type="EMBL" id="LGFG01000221">
    <property type="protein sequence ID" value="KUK22224.1"/>
    <property type="molecule type" value="Genomic_DNA"/>
</dbReference>
<dbReference type="PATRIC" id="fig|93930.3.peg.837"/>
<feature type="non-terminal residue" evidence="1">
    <location>
        <position position="1"/>
    </location>
</feature>
<comment type="caution">
    <text evidence="1">The sequence shown here is derived from an EMBL/GenBank/DDBJ whole genome shotgun (WGS) entry which is preliminary data.</text>
</comment>
<name>A0A124FFQ7_9THEM</name>
<reference evidence="1 2" key="1">
    <citation type="journal article" date="2015" name="MBio">
        <title>Genome-Resolved Metagenomic Analysis Reveals Roles for Candidate Phyla and Other Microbial Community Members in Biogeochemical Transformations in Oil Reservoirs.</title>
        <authorList>
            <person name="Hu P."/>
            <person name="Tom L."/>
            <person name="Singh A."/>
            <person name="Thomas B.C."/>
            <person name="Baker B.J."/>
            <person name="Piceno Y.M."/>
            <person name="Andersen G.L."/>
            <person name="Banfield J.F."/>
        </authorList>
    </citation>
    <scope>NUCLEOTIDE SEQUENCE [LARGE SCALE GENOMIC DNA]</scope>
    <source>
        <strain evidence="1">46_26</strain>
    </source>
</reference>
<evidence type="ECO:0000313" key="1">
    <source>
        <dbReference type="EMBL" id="KUK22224.1"/>
    </source>
</evidence>
<proteinExistence type="predicted"/>